<feature type="non-terminal residue" evidence="2">
    <location>
        <position position="176"/>
    </location>
</feature>
<evidence type="ECO:0000256" key="1">
    <source>
        <dbReference type="SAM" id="Phobius"/>
    </source>
</evidence>
<evidence type="ECO:0008006" key="3">
    <source>
        <dbReference type="Google" id="ProtNLM"/>
    </source>
</evidence>
<sequence>MISLSIYASIAILILMKIFIYDACSLIYLAKLNVKEKLVYLGSVSVSPIVKNELVSEKEKYSDAKMLQENLEKNLIEEMKLKQGKSTFSTNLGKGEDESIQLCLQFDAILVTDDHHAVNTALLAGLKPKTSEIILIDLLKERIISYEDFQYYFRKLAQIKLLKPEVVLFFMDKAME</sequence>
<keyword evidence="1" id="KW-0812">Transmembrane</keyword>
<dbReference type="InterPro" id="IPR021799">
    <property type="entry name" value="PIN-like_prokaryotic"/>
</dbReference>
<feature type="transmembrane region" description="Helical" evidence="1">
    <location>
        <begin position="6"/>
        <end position="30"/>
    </location>
</feature>
<name>A0A0F9M638_9ZZZZ</name>
<dbReference type="Pfam" id="PF11848">
    <property type="entry name" value="DUF3368"/>
    <property type="match status" value="1"/>
</dbReference>
<proteinExistence type="predicted"/>
<evidence type="ECO:0000313" key="2">
    <source>
        <dbReference type="EMBL" id="KKN02865.1"/>
    </source>
</evidence>
<reference evidence="2" key="1">
    <citation type="journal article" date="2015" name="Nature">
        <title>Complex archaea that bridge the gap between prokaryotes and eukaryotes.</title>
        <authorList>
            <person name="Spang A."/>
            <person name="Saw J.H."/>
            <person name="Jorgensen S.L."/>
            <person name="Zaremba-Niedzwiedzka K."/>
            <person name="Martijn J."/>
            <person name="Lind A.E."/>
            <person name="van Eijk R."/>
            <person name="Schleper C."/>
            <person name="Guy L."/>
            <person name="Ettema T.J."/>
        </authorList>
    </citation>
    <scope>NUCLEOTIDE SEQUENCE</scope>
</reference>
<accession>A0A0F9M638</accession>
<organism evidence="2">
    <name type="scientific">marine sediment metagenome</name>
    <dbReference type="NCBI Taxonomy" id="412755"/>
    <lineage>
        <taxon>unclassified sequences</taxon>
        <taxon>metagenomes</taxon>
        <taxon>ecological metagenomes</taxon>
    </lineage>
</organism>
<dbReference type="AlphaFoldDB" id="A0A0F9M638"/>
<keyword evidence="1" id="KW-1133">Transmembrane helix</keyword>
<protein>
    <recommendedName>
        <fullName evidence="3">PIN domain-containing protein</fullName>
    </recommendedName>
</protein>
<comment type="caution">
    <text evidence="2">The sequence shown here is derived from an EMBL/GenBank/DDBJ whole genome shotgun (WGS) entry which is preliminary data.</text>
</comment>
<gene>
    <name evidence="2" type="ORF">LCGC14_1113490</name>
</gene>
<dbReference type="EMBL" id="LAZR01005099">
    <property type="protein sequence ID" value="KKN02865.1"/>
    <property type="molecule type" value="Genomic_DNA"/>
</dbReference>
<keyword evidence="1" id="KW-0472">Membrane</keyword>